<dbReference type="Pfam" id="PF00001">
    <property type="entry name" value="7tm_1"/>
    <property type="match status" value="1"/>
</dbReference>
<evidence type="ECO:0000256" key="5">
    <source>
        <dbReference type="ARBA" id="ARBA00023040"/>
    </source>
</evidence>
<dbReference type="GO" id="GO:0005886">
    <property type="term" value="C:plasma membrane"/>
    <property type="evidence" value="ECO:0007669"/>
    <property type="project" value="UniProtKB-SubCell"/>
</dbReference>
<dbReference type="GO" id="GO:0004930">
    <property type="term" value="F:G protein-coupled receptor activity"/>
    <property type="evidence" value="ECO:0007669"/>
    <property type="project" value="UniProtKB-KW"/>
</dbReference>
<dbReference type="SUPFAM" id="SSF81321">
    <property type="entry name" value="Family A G protein-coupled receptor-like"/>
    <property type="match status" value="1"/>
</dbReference>
<feature type="transmembrane region" description="Helical" evidence="11">
    <location>
        <begin position="88"/>
        <end position="105"/>
    </location>
</feature>
<dbReference type="PROSITE" id="PS50262">
    <property type="entry name" value="G_PROTEIN_RECEP_F1_2"/>
    <property type="match status" value="1"/>
</dbReference>
<feature type="transmembrane region" description="Helical" evidence="11">
    <location>
        <begin position="12"/>
        <end position="34"/>
    </location>
</feature>
<dbReference type="PRINTS" id="PR00243">
    <property type="entry name" value="MUSCARINICR"/>
</dbReference>
<proteinExistence type="inferred from homology"/>
<comment type="caution">
    <text evidence="13">The sequence shown here is derived from an EMBL/GenBank/DDBJ whole genome shotgun (WGS) entry which is preliminary data.</text>
</comment>
<name>A0ABD2QC36_9PLAT</name>
<feature type="transmembrane region" description="Helical" evidence="11">
    <location>
        <begin position="46"/>
        <end position="68"/>
    </location>
</feature>
<gene>
    <name evidence="13" type="primary">GPRMAC2_1</name>
    <name evidence="13" type="ORF">Ciccas_004261</name>
</gene>
<keyword evidence="2" id="KW-1003">Cell membrane</keyword>
<reference evidence="13 14" key="1">
    <citation type="submission" date="2024-11" db="EMBL/GenBank/DDBJ databases">
        <title>Adaptive evolution of stress response genes in parasites aligns with host niche diversity.</title>
        <authorList>
            <person name="Hahn C."/>
            <person name="Resl P."/>
        </authorList>
    </citation>
    <scope>NUCLEOTIDE SEQUENCE [LARGE SCALE GENOMIC DNA]</scope>
    <source>
        <strain evidence="13">EGGRZ-B1_66</strain>
        <tissue evidence="13">Body</tissue>
    </source>
</reference>
<feature type="transmembrane region" description="Helical" evidence="11">
    <location>
        <begin position="125"/>
        <end position="148"/>
    </location>
</feature>
<dbReference type="InterPro" id="IPR000276">
    <property type="entry name" value="GPCR_Rhodpsn"/>
</dbReference>
<evidence type="ECO:0000256" key="9">
    <source>
        <dbReference type="RuleBase" id="RU000688"/>
    </source>
</evidence>
<feature type="region of interest" description="Disordered" evidence="10">
    <location>
        <begin position="224"/>
        <end position="297"/>
    </location>
</feature>
<dbReference type="PANTHER" id="PTHR24247">
    <property type="entry name" value="5-HYDROXYTRYPTAMINE RECEPTOR"/>
    <property type="match status" value="1"/>
</dbReference>
<evidence type="ECO:0000256" key="11">
    <source>
        <dbReference type="SAM" id="Phobius"/>
    </source>
</evidence>
<evidence type="ECO:0000256" key="1">
    <source>
        <dbReference type="ARBA" id="ARBA00004651"/>
    </source>
</evidence>
<keyword evidence="6 11" id="KW-0472">Membrane</keyword>
<keyword evidence="7 9" id="KW-0675">Receptor</keyword>
<evidence type="ECO:0000256" key="6">
    <source>
        <dbReference type="ARBA" id="ARBA00023136"/>
    </source>
</evidence>
<feature type="domain" description="G-protein coupled receptors family 1 profile" evidence="12">
    <location>
        <begin position="26"/>
        <end position="219"/>
    </location>
</feature>
<keyword evidence="8 9" id="KW-0807">Transducer</keyword>
<evidence type="ECO:0000313" key="13">
    <source>
        <dbReference type="EMBL" id="KAL3317088.1"/>
    </source>
</evidence>
<keyword evidence="5 9" id="KW-0297">G-protein coupled receptor</keyword>
<accession>A0ABD2QC36</accession>
<evidence type="ECO:0000256" key="3">
    <source>
        <dbReference type="ARBA" id="ARBA00022692"/>
    </source>
</evidence>
<keyword evidence="14" id="KW-1185">Reference proteome</keyword>
<evidence type="ECO:0000256" key="4">
    <source>
        <dbReference type="ARBA" id="ARBA00022989"/>
    </source>
</evidence>
<comment type="similarity">
    <text evidence="9">Belongs to the G-protein coupled receptor 1 family.</text>
</comment>
<dbReference type="AlphaFoldDB" id="A0ABD2QC36"/>
<protein>
    <submittedName>
        <fullName evidence="13">Serpentine type 7TM GPCR chemoreceptor Srsx</fullName>
    </submittedName>
</protein>
<evidence type="ECO:0000256" key="2">
    <source>
        <dbReference type="ARBA" id="ARBA00022475"/>
    </source>
</evidence>
<dbReference type="InterPro" id="IPR000995">
    <property type="entry name" value="Musac_Ach_rcpt"/>
</dbReference>
<dbReference type="Proteomes" id="UP001626550">
    <property type="component" value="Unassembled WGS sequence"/>
</dbReference>
<comment type="subcellular location">
    <subcellularLocation>
        <location evidence="1">Cell membrane</location>
        <topology evidence="1">Multi-pass membrane protein</topology>
    </subcellularLocation>
</comment>
<dbReference type="SMART" id="SM01381">
    <property type="entry name" value="7TM_GPCR_Srsx"/>
    <property type="match status" value="1"/>
</dbReference>
<dbReference type="PROSITE" id="PS00237">
    <property type="entry name" value="G_PROTEIN_RECEP_F1_1"/>
    <property type="match status" value="1"/>
</dbReference>
<dbReference type="InterPro" id="IPR017452">
    <property type="entry name" value="GPCR_Rhodpsn_7TM"/>
</dbReference>
<keyword evidence="4 11" id="KW-1133">Transmembrane helix</keyword>
<evidence type="ECO:0000256" key="7">
    <source>
        <dbReference type="ARBA" id="ARBA00023170"/>
    </source>
</evidence>
<feature type="transmembrane region" description="Helical" evidence="11">
    <location>
        <begin position="180"/>
        <end position="201"/>
    </location>
</feature>
<dbReference type="Gene3D" id="1.20.1070.10">
    <property type="entry name" value="Rhodopsin 7-helix transmembrane proteins"/>
    <property type="match status" value="1"/>
</dbReference>
<evidence type="ECO:0000313" key="14">
    <source>
        <dbReference type="Proteomes" id="UP001626550"/>
    </source>
</evidence>
<dbReference type="PANTHER" id="PTHR24247:SF191">
    <property type="entry name" value="MUSCARINIC ACETYLCHOLINE RECEPTOR, B-TYPE, ISOFORM A"/>
    <property type="match status" value="1"/>
</dbReference>
<evidence type="ECO:0000256" key="8">
    <source>
        <dbReference type="ARBA" id="ARBA00023224"/>
    </source>
</evidence>
<dbReference type="PRINTS" id="PR00237">
    <property type="entry name" value="GPCRRHODOPSN"/>
</dbReference>
<keyword evidence="3 9" id="KW-0812">Transmembrane</keyword>
<organism evidence="13 14">
    <name type="scientific">Cichlidogyrus casuarinus</name>
    <dbReference type="NCBI Taxonomy" id="1844966"/>
    <lineage>
        <taxon>Eukaryota</taxon>
        <taxon>Metazoa</taxon>
        <taxon>Spiralia</taxon>
        <taxon>Lophotrochozoa</taxon>
        <taxon>Platyhelminthes</taxon>
        <taxon>Monogenea</taxon>
        <taxon>Monopisthocotylea</taxon>
        <taxon>Dactylogyridea</taxon>
        <taxon>Ancyrocephalidae</taxon>
        <taxon>Cichlidogyrus</taxon>
    </lineage>
</organism>
<evidence type="ECO:0000259" key="12">
    <source>
        <dbReference type="PROSITE" id="PS50262"/>
    </source>
</evidence>
<dbReference type="EMBL" id="JBJKFK010000432">
    <property type="protein sequence ID" value="KAL3317088.1"/>
    <property type="molecule type" value="Genomic_DNA"/>
</dbReference>
<sequence>MGELDLTRTVAISLVTGPLMVVTVGGNVLVLLSFLVERSLRTPTNYLIASLAFTDVLIGSVSMSFYTVYNILNRWPLDKLLCDLWCSIDYTACLTSQYTVLFITLDRFCSVKFPTKYRQWRTKTISISVIVITWLIPSCLFFTIIFGWEKFTNKKRPEDFTNCEPLFVENVIFSTALSIAYYWTTLIVMIALYAGIYSVALKLQNKSIKRREVTSLTAAEHTETKRNSLYSMRHDKRQSIEQSSEAPISSKRKAFSHAYRDSRKNRFYGNRGLNKMHSVSGPNSAKENPSDLQQEMQSAPVPITSKQTNHESSTVSDEESCAKTIKQTKAKISGSHMALIQQMFFAKNFHRGGFICLN</sequence>
<feature type="compositionally biased region" description="Polar residues" evidence="10">
    <location>
        <begin position="280"/>
        <end position="297"/>
    </location>
</feature>
<evidence type="ECO:0000256" key="10">
    <source>
        <dbReference type="SAM" id="MobiDB-lite"/>
    </source>
</evidence>